<proteinExistence type="predicted"/>
<evidence type="ECO:0000313" key="3">
    <source>
        <dbReference type="Proteomes" id="UP000239706"/>
    </source>
</evidence>
<dbReference type="OrthoDB" id="2381377at2"/>
<dbReference type="RefSeq" id="WP_106063486.1">
    <property type="nucleotide sequence ID" value="NZ_PVXO01000036.1"/>
</dbReference>
<name>A0A2T0B4G9_9CLOT</name>
<sequence length="141" mass="15824">MDSLKSKISYLSGLIDGLGLEAEGKEGRIITEIVGILEQMADEIEEVQDSQNDMQEHIDALDEDLTSVEDDLYDEDDYDDDYDDENIEDFIDMTCDNCGETVYVDTAILKGKDSITCPNCHKDIPLHFNCGCDCDDCDDCE</sequence>
<dbReference type="AlphaFoldDB" id="A0A2T0B4G9"/>
<dbReference type="InterPro" id="IPR054688">
    <property type="entry name" value="CD1247_N"/>
</dbReference>
<feature type="coiled-coil region" evidence="1">
    <location>
        <begin position="37"/>
        <end position="64"/>
    </location>
</feature>
<gene>
    <name evidence="2" type="ORF">CLLI_13700</name>
</gene>
<dbReference type="NCBIfam" id="NF045650">
    <property type="entry name" value="CD1247_Nterm"/>
    <property type="match status" value="1"/>
</dbReference>
<organism evidence="2 3">
    <name type="scientific">Clostridium liquoris</name>
    <dbReference type="NCBI Taxonomy" id="1289519"/>
    <lineage>
        <taxon>Bacteria</taxon>
        <taxon>Bacillati</taxon>
        <taxon>Bacillota</taxon>
        <taxon>Clostridia</taxon>
        <taxon>Eubacteriales</taxon>
        <taxon>Clostridiaceae</taxon>
        <taxon>Clostridium</taxon>
    </lineage>
</organism>
<keyword evidence="1" id="KW-0175">Coiled coil</keyword>
<evidence type="ECO:0000313" key="2">
    <source>
        <dbReference type="EMBL" id="PRR78788.1"/>
    </source>
</evidence>
<dbReference type="EMBL" id="PVXO01000036">
    <property type="protein sequence ID" value="PRR78788.1"/>
    <property type="molecule type" value="Genomic_DNA"/>
</dbReference>
<dbReference type="Proteomes" id="UP000239706">
    <property type="component" value="Unassembled WGS sequence"/>
</dbReference>
<keyword evidence="3" id="KW-1185">Reference proteome</keyword>
<accession>A0A2T0B4G9</accession>
<evidence type="ECO:0000256" key="1">
    <source>
        <dbReference type="SAM" id="Coils"/>
    </source>
</evidence>
<protein>
    <submittedName>
        <fullName evidence="2">Uncharacterized protein</fullName>
    </submittedName>
</protein>
<reference evidence="2 3" key="1">
    <citation type="submission" date="2018-03" db="EMBL/GenBank/DDBJ databases">
        <title>Genome sequence of Clostridium liquoris DSM 100320.</title>
        <authorList>
            <person name="Poehlein A."/>
            <person name="Daniel R."/>
        </authorList>
    </citation>
    <scope>NUCLEOTIDE SEQUENCE [LARGE SCALE GENOMIC DNA]</scope>
    <source>
        <strain evidence="2 3">DSM 100320</strain>
    </source>
</reference>
<comment type="caution">
    <text evidence="2">The sequence shown here is derived from an EMBL/GenBank/DDBJ whole genome shotgun (WGS) entry which is preliminary data.</text>
</comment>